<keyword evidence="3" id="KW-1185">Reference proteome</keyword>
<reference evidence="2" key="1">
    <citation type="submission" date="2019-03" db="EMBL/GenBank/DDBJ databases">
        <title>WGS assembly of Setaria viridis.</title>
        <authorList>
            <person name="Huang P."/>
            <person name="Jenkins J."/>
            <person name="Grimwood J."/>
            <person name="Barry K."/>
            <person name="Healey A."/>
            <person name="Mamidi S."/>
            <person name="Sreedasyam A."/>
            <person name="Shu S."/>
            <person name="Feldman M."/>
            <person name="Wu J."/>
            <person name="Yu Y."/>
            <person name="Chen C."/>
            <person name="Johnson J."/>
            <person name="Rokhsar D."/>
            <person name="Baxter I."/>
            <person name="Schmutz J."/>
            <person name="Brutnell T."/>
            <person name="Kellogg E."/>
        </authorList>
    </citation>
    <scope>NUCLEOTIDE SEQUENCE [LARGE SCALE GENOMIC DNA]</scope>
</reference>
<gene>
    <name evidence="2" type="ORF">SEVIR_1G099000v2</name>
</gene>
<name>A0A4U6W7I8_SETVI</name>
<evidence type="ECO:0000313" key="3">
    <source>
        <dbReference type="Proteomes" id="UP000298652"/>
    </source>
</evidence>
<feature type="transmembrane region" description="Helical" evidence="1">
    <location>
        <begin position="40"/>
        <end position="58"/>
    </location>
</feature>
<feature type="non-terminal residue" evidence="2">
    <location>
        <position position="122"/>
    </location>
</feature>
<dbReference type="Proteomes" id="UP000298652">
    <property type="component" value="Chromosome 1"/>
</dbReference>
<proteinExistence type="predicted"/>
<dbReference type="Gramene" id="TKW38212">
    <property type="protein sequence ID" value="TKW38212"/>
    <property type="gene ID" value="SEVIR_1G099000v2"/>
</dbReference>
<dbReference type="OMA" id="HSATHHP"/>
<sequence length="122" mass="14043">MVEFQLWVDQMVHWYHGPATSFGGGKSFHSFTSSSRLYTFSYYMLVNILFHPITIYLFKHNEFTFSCMSSYFHVALGACMAPLEQMGQHSATHHPQWLQLDHDPAGRCRKPQLQPGGEGRNT</sequence>
<dbReference type="EMBL" id="CM016552">
    <property type="protein sequence ID" value="TKW38212.1"/>
    <property type="molecule type" value="Genomic_DNA"/>
</dbReference>
<keyword evidence="1" id="KW-0472">Membrane</keyword>
<evidence type="ECO:0000313" key="2">
    <source>
        <dbReference type="EMBL" id="TKW38212.1"/>
    </source>
</evidence>
<organism evidence="2 3">
    <name type="scientific">Setaria viridis</name>
    <name type="common">Green bristlegrass</name>
    <name type="synonym">Setaria italica subsp. viridis</name>
    <dbReference type="NCBI Taxonomy" id="4556"/>
    <lineage>
        <taxon>Eukaryota</taxon>
        <taxon>Viridiplantae</taxon>
        <taxon>Streptophyta</taxon>
        <taxon>Embryophyta</taxon>
        <taxon>Tracheophyta</taxon>
        <taxon>Spermatophyta</taxon>
        <taxon>Magnoliopsida</taxon>
        <taxon>Liliopsida</taxon>
        <taxon>Poales</taxon>
        <taxon>Poaceae</taxon>
        <taxon>PACMAD clade</taxon>
        <taxon>Panicoideae</taxon>
        <taxon>Panicodae</taxon>
        <taxon>Paniceae</taxon>
        <taxon>Cenchrinae</taxon>
        <taxon>Setaria</taxon>
    </lineage>
</organism>
<keyword evidence="1" id="KW-1133">Transmembrane helix</keyword>
<protein>
    <submittedName>
        <fullName evidence="2">Uncharacterized protein</fullName>
    </submittedName>
</protein>
<keyword evidence="1" id="KW-0812">Transmembrane</keyword>
<accession>A0A4U6W7I8</accession>
<evidence type="ECO:0000256" key="1">
    <source>
        <dbReference type="SAM" id="Phobius"/>
    </source>
</evidence>
<dbReference type="AlphaFoldDB" id="A0A4U6W7I8"/>